<evidence type="ECO:0000259" key="4">
    <source>
        <dbReference type="Pfam" id="PF17954"/>
    </source>
</evidence>
<dbReference type="PIRSF" id="PIRSF006232">
    <property type="entry name" value="Pirin"/>
    <property type="match status" value="1"/>
</dbReference>
<dbReference type="PANTHER" id="PTHR43212">
    <property type="entry name" value="QUERCETIN 2,3-DIOXYGENASE"/>
    <property type="match status" value="1"/>
</dbReference>
<dbReference type="Proteomes" id="UP001317001">
    <property type="component" value="Chromosome"/>
</dbReference>
<protein>
    <submittedName>
        <fullName evidence="5">Pirin family protein</fullName>
    </submittedName>
</protein>
<dbReference type="InterPro" id="IPR003829">
    <property type="entry name" value="Pirin_N_dom"/>
</dbReference>
<dbReference type="EMBL" id="CP102382">
    <property type="protein sequence ID" value="UUV21461.1"/>
    <property type="molecule type" value="Genomic_DNA"/>
</dbReference>
<dbReference type="Pfam" id="PF17954">
    <property type="entry name" value="Pirin_C_2"/>
    <property type="match status" value="1"/>
</dbReference>
<organism evidence="5 6">
    <name type="scientific">Paenimyroides aestuarii</name>
    <dbReference type="NCBI Taxonomy" id="2968490"/>
    <lineage>
        <taxon>Bacteria</taxon>
        <taxon>Pseudomonadati</taxon>
        <taxon>Bacteroidota</taxon>
        <taxon>Flavobacteriia</taxon>
        <taxon>Flavobacteriales</taxon>
        <taxon>Flavobacteriaceae</taxon>
        <taxon>Paenimyroides</taxon>
    </lineage>
</organism>
<evidence type="ECO:0000256" key="1">
    <source>
        <dbReference type="ARBA" id="ARBA00008416"/>
    </source>
</evidence>
<dbReference type="Gene3D" id="2.60.120.10">
    <property type="entry name" value="Jelly Rolls"/>
    <property type="match status" value="2"/>
</dbReference>
<name>A0ABY5NSC5_9FLAO</name>
<dbReference type="InterPro" id="IPR014710">
    <property type="entry name" value="RmlC-like_jellyroll"/>
</dbReference>
<dbReference type="InterPro" id="IPR011051">
    <property type="entry name" value="RmlC_Cupin_sf"/>
</dbReference>
<comment type="similarity">
    <text evidence="1 2">Belongs to the pirin family.</text>
</comment>
<dbReference type="InterPro" id="IPR041602">
    <property type="entry name" value="Quercetinase_C"/>
</dbReference>
<evidence type="ECO:0000256" key="2">
    <source>
        <dbReference type="RuleBase" id="RU003457"/>
    </source>
</evidence>
<dbReference type="Pfam" id="PF02678">
    <property type="entry name" value="Pirin"/>
    <property type="match status" value="1"/>
</dbReference>
<sequence length="238" mass="26643">MAKYILHPSNTRGFADHGWLKSYHTFSFAGYFNPERINFGALRVLNDDFVAAGNGFGAHPHENMEIVSIPLEGKLAHKDSTGSEGVIQKGEIQFMSAGTGVTHSEMNASKTEDVKFLQIWIIPNKINITPRYGQMEYVVNHNELKTLIQPTTAEGTLRLQQNAWFKMGKFHENQSIEVAVEDPANNGIYLFLLNGSIEVDGHSLETRDAIGISETQKIQIKTNTTSEFLIIEVPMNYN</sequence>
<evidence type="ECO:0000313" key="5">
    <source>
        <dbReference type="EMBL" id="UUV21461.1"/>
    </source>
</evidence>
<gene>
    <name evidence="5" type="ORF">NPX36_14245</name>
</gene>
<proteinExistence type="inferred from homology"/>
<dbReference type="InterPro" id="IPR012093">
    <property type="entry name" value="Pirin"/>
</dbReference>
<accession>A0ABY5NSC5</accession>
<keyword evidence="6" id="KW-1185">Reference proteome</keyword>
<feature type="domain" description="Pirin N-terminal" evidence="3">
    <location>
        <begin position="12"/>
        <end position="121"/>
    </location>
</feature>
<reference evidence="5 6" key="1">
    <citation type="submission" date="2022-08" db="EMBL/GenBank/DDBJ databases">
        <title>Myroides zhujiangensis sp. nov., a novel bacterium isolated from sediment in the Pearl River Estuary.</title>
        <authorList>
            <person name="Cui L."/>
        </authorList>
    </citation>
    <scope>NUCLEOTIDE SEQUENCE [LARGE SCALE GENOMIC DNA]</scope>
    <source>
        <strain evidence="5 6">SCSIO 72103</strain>
    </source>
</reference>
<dbReference type="SUPFAM" id="SSF51182">
    <property type="entry name" value="RmlC-like cupins"/>
    <property type="match status" value="1"/>
</dbReference>
<dbReference type="CDD" id="cd02910">
    <property type="entry name" value="cupin_Yhhw_N"/>
    <property type="match status" value="1"/>
</dbReference>
<dbReference type="RefSeq" id="WP_257499386.1">
    <property type="nucleotide sequence ID" value="NZ_CP102382.1"/>
</dbReference>
<feature type="domain" description="Quercetin 2,3-dioxygenase C-terminal cupin" evidence="4">
    <location>
        <begin position="150"/>
        <end position="233"/>
    </location>
</feature>
<evidence type="ECO:0000259" key="3">
    <source>
        <dbReference type="Pfam" id="PF02678"/>
    </source>
</evidence>
<evidence type="ECO:0000313" key="6">
    <source>
        <dbReference type="Proteomes" id="UP001317001"/>
    </source>
</evidence>
<dbReference type="PANTHER" id="PTHR43212:SF3">
    <property type="entry name" value="QUERCETIN 2,3-DIOXYGENASE"/>
    <property type="match status" value="1"/>
</dbReference>